<dbReference type="RefSeq" id="WP_051492178.1">
    <property type="nucleotide sequence ID" value="NZ_JAME01000039.1"/>
</dbReference>
<dbReference type="InterPro" id="IPR010767">
    <property type="entry name" value="Phage_CGC-2007_Cje0229"/>
</dbReference>
<protein>
    <recommendedName>
        <fullName evidence="4">DUF1353 domain-containing protein</fullName>
    </recommendedName>
</protein>
<dbReference type="Pfam" id="PF07087">
    <property type="entry name" value="DUF1353"/>
    <property type="match status" value="1"/>
</dbReference>
<evidence type="ECO:0008006" key="4">
    <source>
        <dbReference type="Google" id="ProtNLM"/>
    </source>
</evidence>
<gene>
    <name evidence="2" type="ORF">RISW2_15350</name>
</gene>
<comment type="caution">
    <text evidence="2">The sequence shown here is derived from an EMBL/GenBank/DDBJ whole genome shotgun (WGS) entry which is preliminary data.</text>
</comment>
<dbReference type="PROSITE" id="PS51257">
    <property type="entry name" value="PROKAR_LIPOPROTEIN"/>
    <property type="match status" value="1"/>
</dbReference>
<accession>X7F2M5</accession>
<evidence type="ECO:0000256" key="1">
    <source>
        <dbReference type="SAM" id="MobiDB-lite"/>
    </source>
</evidence>
<keyword evidence="3" id="KW-1185">Reference proteome</keyword>
<organism evidence="2 3">
    <name type="scientific">Roseivivax isoporae LMG 25204</name>
    <dbReference type="NCBI Taxonomy" id="1449351"/>
    <lineage>
        <taxon>Bacteria</taxon>
        <taxon>Pseudomonadati</taxon>
        <taxon>Pseudomonadota</taxon>
        <taxon>Alphaproteobacteria</taxon>
        <taxon>Rhodobacterales</taxon>
        <taxon>Roseobacteraceae</taxon>
        <taxon>Roseivivax</taxon>
    </lineage>
</organism>
<evidence type="ECO:0000313" key="2">
    <source>
        <dbReference type="EMBL" id="ETX27162.1"/>
    </source>
</evidence>
<name>X7F2M5_9RHOB</name>
<dbReference type="STRING" id="1449351.RISW2_15350"/>
<feature type="compositionally biased region" description="Low complexity" evidence="1">
    <location>
        <begin position="242"/>
        <end position="259"/>
    </location>
</feature>
<dbReference type="OrthoDB" id="7860705at2"/>
<dbReference type="EMBL" id="JAME01000039">
    <property type="protein sequence ID" value="ETX27162.1"/>
    <property type="molecule type" value="Genomic_DNA"/>
</dbReference>
<reference evidence="2 3" key="1">
    <citation type="submission" date="2014-01" db="EMBL/GenBank/DDBJ databases">
        <title>Roseivivax isoporae LMG 25204 Genome Sequencing.</title>
        <authorList>
            <person name="Lai Q."/>
            <person name="Li G."/>
            <person name="Shao Z."/>
        </authorList>
    </citation>
    <scope>NUCLEOTIDE SEQUENCE [LARGE SCALE GENOMIC DNA]</scope>
    <source>
        <strain evidence="2 3">LMG 25204</strain>
    </source>
</reference>
<proteinExistence type="predicted"/>
<sequence>MTRTLFALAAATLAAGCDVTTLLTEDSTRDPALICPTGSPTDCAFVNAPVRIDDVPTRIPGRAYTFFPMATELTFVDGARRQWQAPAGTLTDGASIPPIFVPIVGDPTDPPVRGAAAIHDAYCGIGNESGPNFHAADWPDVHRMFYDALVAGGTSDLRAKVMFAAVYLAGPRWTVHRPDTDPARDLSTVPAPRLQEAMRSARSFIETTEPDLPTLERYLIWLERQMIREQARARSDDDRPGSSESGESEGFSEGSGLEQ</sequence>
<feature type="region of interest" description="Disordered" evidence="1">
    <location>
        <begin position="230"/>
        <end position="259"/>
    </location>
</feature>
<feature type="compositionally biased region" description="Basic and acidic residues" evidence="1">
    <location>
        <begin position="230"/>
        <end position="241"/>
    </location>
</feature>
<dbReference type="eggNOG" id="ENOG5032TCX">
    <property type="taxonomic scope" value="Bacteria"/>
</dbReference>
<dbReference type="AlphaFoldDB" id="X7F2M5"/>
<evidence type="ECO:0000313" key="3">
    <source>
        <dbReference type="Proteomes" id="UP000023430"/>
    </source>
</evidence>
<dbReference type="Proteomes" id="UP000023430">
    <property type="component" value="Unassembled WGS sequence"/>
</dbReference>